<organism evidence="2 3">
    <name type="scientific">Araneus ventricosus</name>
    <name type="common">Orbweaver spider</name>
    <name type="synonym">Epeira ventricosa</name>
    <dbReference type="NCBI Taxonomy" id="182803"/>
    <lineage>
        <taxon>Eukaryota</taxon>
        <taxon>Metazoa</taxon>
        <taxon>Ecdysozoa</taxon>
        <taxon>Arthropoda</taxon>
        <taxon>Chelicerata</taxon>
        <taxon>Arachnida</taxon>
        <taxon>Araneae</taxon>
        <taxon>Araneomorphae</taxon>
        <taxon>Entelegynae</taxon>
        <taxon>Araneoidea</taxon>
        <taxon>Araneidae</taxon>
        <taxon>Araneus</taxon>
    </lineage>
</organism>
<dbReference type="Proteomes" id="UP000499080">
    <property type="component" value="Unassembled WGS sequence"/>
</dbReference>
<sequence>MQKSAIQKEEVISNAPTSNSKPSFSEDYNPDYYQFINPPITQRNRLTTDRDLGDCDQQQRSSPLIRRSARFGRPPAYLQGYDLS</sequence>
<feature type="compositionally biased region" description="Polar residues" evidence="1">
    <location>
        <begin position="14"/>
        <end position="23"/>
    </location>
</feature>
<feature type="region of interest" description="Disordered" evidence="1">
    <location>
        <begin position="1"/>
        <end position="71"/>
    </location>
</feature>
<feature type="compositionally biased region" description="Basic and acidic residues" evidence="1">
    <location>
        <begin position="1"/>
        <end position="11"/>
    </location>
</feature>
<evidence type="ECO:0000313" key="2">
    <source>
        <dbReference type="EMBL" id="GBM68586.1"/>
    </source>
</evidence>
<dbReference type="EMBL" id="BGPR01002151">
    <property type="protein sequence ID" value="GBM68586.1"/>
    <property type="molecule type" value="Genomic_DNA"/>
</dbReference>
<dbReference type="AlphaFoldDB" id="A0A4Y2HT54"/>
<name>A0A4Y2HT54_ARAVE</name>
<evidence type="ECO:0000256" key="1">
    <source>
        <dbReference type="SAM" id="MobiDB-lite"/>
    </source>
</evidence>
<accession>A0A4Y2HT54</accession>
<comment type="caution">
    <text evidence="2">The sequence shown here is derived from an EMBL/GenBank/DDBJ whole genome shotgun (WGS) entry which is preliminary data.</text>
</comment>
<gene>
    <name evidence="2" type="ORF">AVEN_167584_1</name>
</gene>
<reference evidence="2 3" key="1">
    <citation type="journal article" date="2019" name="Sci. Rep.">
        <title>Orb-weaving spider Araneus ventricosus genome elucidates the spidroin gene catalogue.</title>
        <authorList>
            <person name="Kono N."/>
            <person name="Nakamura H."/>
            <person name="Ohtoshi R."/>
            <person name="Moran D.A.P."/>
            <person name="Shinohara A."/>
            <person name="Yoshida Y."/>
            <person name="Fujiwara M."/>
            <person name="Mori M."/>
            <person name="Tomita M."/>
            <person name="Arakawa K."/>
        </authorList>
    </citation>
    <scope>NUCLEOTIDE SEQUENCE [LARGE SCALE GENOMIC DNA]</scope>
</reference>
<proteinExistence type="predicted"/>
<keyword evidence="3" id="KW-1185">Reference proteome</keyword>
<protein>
    <submittedName>
        <fullName evidence="2">Uncharacterized protein</fullName>
    </submittedName>
</protein>
<evidence type="ECO:0000313" key="3">
    <source>
        <dbReference type="Proteomes" id="UP000499080"/>
    </source>
</evidence>